<name>A0AAV2IGT5_LYMST</name>
<proteinExistence type="predicted"/>
<dbReference type="AlphaFoldDB" id="A0AAV2IGT5"/>
<sequence length="72" mass="8143">STYPALFYNKGWPNPGIPQATAPIRPTQAREKRIISITDPESGRKITDEIINNRQHSVDSEEHSEDMPAVRN</sequence>
<gene>
    <name evidence="2" type="ORF">GSLYS_00018354001</name>
</gene>
<dbReference type="Proteomes" id="UP001497497">
    <property type="component" value="Unassembled WGS sequence"/>
</dbReference>
<feature type="compositionally biased region" description="Basic and acidic residues" evidence="1">
    <location>
        <begin position="56"/>
        <end position="72"/>
    </location>
</feature>
<organism evidence="2 3">
    <name type="scientific">Lymnaea stagnalis</name>
    <name type="common">Great pond snail</name>
    <name type="synonym">Helix stagnalis</name>
    <dbReference type="NCBI Taxonomy" id="6523"/>
    <lineage>
        <taxon>Eukaryota</taxon>
        <taxon>Metazoa</taxon>
        <taxon>Spiralia</taxon>
        <taxon>Lophotrochozoa</taxon>
        <taxon>Mollusca</taxon>
        <taxon>Gastropoda</taxon>
        <taxon>Heterobranchia</taxon>
        <taxon>Euthyneura</taxon>
        <taxon>Panpulmonata</taxon>
        <taxon>Hygrophila</taxon>
        <taxon>Lymnaeoidea</taxon>
        <taxon>Lymnaeidae</taxon>
        <taxon>Lymnaea</taxon>
    </lineage>
</organism>
<reference evidence="2 3" key="1">
    <citation type="submission" date="2024-04" db="EMBL/GenBank/DDBJ databases">
        <authorList>
            <consortium name="Genoscope - CEA"/>
            <person name="William W."/>
        </authorList>
    </citation>
    <scope>NUCLEOTIDE SEQUENCE [LARGE SCALE GENOMIC DNA]</scope>
</reference>
<feature type="non-terminal residue" evidence="2">
    <location>
        <position position="1"/>
    </location>
</feature>
<dbReference type="EMBL" id="CAXITT010000654">
    <property type="protein sequence ID" value="CAL1544871.1"/>
    <property type="molecule type" value="Genomic_DNA"/>
</dbReference>
<evidence type="ECO:0000313" key="2">
    <source>
        <dbReference type="EMBL" id="CAL1544871.1"/>
    </source>
</evidence>
<protein>
    <submittedName>
        <fullName evidence="2">Uncharacterized protein</fullName>
    </submittedName>
</protein>
<accession>A0AAV2IGT5</accession>
<evidence type="ECO:0000256" key="1">
    <source>
        <dbReference type="SAM" id="MobiDB-lite"/>
    </source>
</evidence>
<evidence type="ECO:0000313" key="3">
    <source>
        <dbReference type="Proteomes" id="UP001497497"/>
    </source>
</evidence>
<feature type="region of interest" description="Disordered" evidence="1">
    <location>
        <begin position="53"/>
        <end position="72"/>
    </location>
</feature>
<comment type="caution">
    <text evidence="2">The sequence shown here is derived from an EMBL/GenBank/DDBJ whole genome shotgun (WGS) entry which is preliminary data.</text>
</comment>
<keyword evidence="3" id="KW-1185">Reference proteome</keyword>